<proteinExistence type="inferred from homology"/>
<dbReference type="GO" id="GO:0005524">
    <property type="term" value="F:ATP binding"/>
    <property type="evidence" value="ECO:0007669"/>
    <property type="project" value="UniProtKB-KW"/>
</dbReference>
<dbReference type="SUPFAM" id="SSF52540">
    <property type="entry name" value="P-loop containing nucleoside triphosphate hydrolases"/>
    <property type="match status" value="2"/>
</dbReference>
<name>A0A507DNS4_9FUNG</name>
<dbReference type="PROSITE" id="PS51194">
    <property type="entry name" value="HELICASE_CTER"/>
    <property type="match status" value="1"/>
</dbReference>
<evidence type="ECO:0000256" key="8">
    <source>
        <dbReference type="ARBA" id="ARBA00022840"/>
    </source>
</evidence>
<dbReference type="InterPro" id="IPR036875">
    <property type="entry name" value="Znf_CCHC_sf"/>
</dbReference>
<evidence type="ECO:0000256" key="10">
    <source>
        <dbReference type="ARBA" id="ARBA00023594"/>
    </source>
</evidence>
<dbReference type="FunFam" id="3.40.50.300:FF:000657">
    <property type="entry name" value="Probable ATP-dependent RNA helicase DDX41"/>
    <property type="match status" value="1"/>
</dbReference>
<dbReference type="EMBL" id="QEAN01000021">
    <property type="protein sequence ID" value="TPX53166.1"/>
    <property type="molecule type" value="Genomic_DNA"/>
</dbReference>
<gene>
    <name evidence="17" type="ORF">SeLEV6574_g01755</name>
    <name evidence="18" type="ORF">SeMB42_g00947</name>
</gene>
<evidence type="ECO:0000256" key="9">
    <source>
        <dbReference type="ARBA" id="ARBA00022884"/>
    </source>
</evidence>
<feature type="region of interest" description="Disordered" evidence="13">
    <location>
        <begin position="1"/>
        <end position="96"/>
    </location>
</feature>
<evidence type="ECO:0000256" key="5">
    <source>
        <dbReference type="ARBA" id="ARBA00022801"/>
    </source>
</evidence>
<feature type="domain" description="Helicase ATP-binding" evidence="14">
    <location>
        <begin position="224"/>
        <end position="409"/>
    </location>
</feature>
<evidence type="ECO:0000313" key="17">
    <source>
        <dbReference type="EMBL" id="TPX48974.1"/>
    </source>
</evidence>
<dbReference type="InterPro" id="IPR014014">
    <property type="entry name" value="RNA_helicase_DEAD_Q_motif"/>
</dbReference>
<protein>
    <recommendedName>
        <fullName evidence="1">RNA helicase</fullName>
        <ecNumber evidence="1">3.6.4.13</ecNumber>
    </recommendedName>
</protein>
<dbReference type="EC" id="3.6.4.13" evidence="1"/>
<reference evidence="19 20" key="1">
    <citation type="journal article" date="2019" name="Sci. Rep.">
        <title>Comparative genomics of chytrid fungi reveal insights into the obligate biotrophic and pathogenic lifestyle of Synchytrium endobioticum.</title>
        <authorList>
            <person name="van de Vossenberg B.T.L.H."/>
            <person name="Warris S."/>
            <person name="Nguyen H.D.T."/>
            <person name="van Gent-Pelzer M.P.E."/>
            <person name="Joly D.L."/>
            <person name="van de Geest H.C."/>
            <person name="Bonants P.J.M."/>
            <person name="Smith D.S."/>
            <person name="Levesque C.A."/>
            <person name="van der Lee T.A.J."/>
        </authorList>
    </citation>
    <scope>NUCLEOTIDE SEQUENCE [LARGE SCALE GENOMIC DNA]</scope>
    <source>
        <strain evidence="17 20">LEV6574</strain>
        <strain evidence="18 19">MB42</strain>
    </source>
</reference>
<feature type="domain" description="Helicase C-terminal" evidence="15">
    <location>
        <begin position="420"/>
        <end position="580"/>
    </location>
</feature>
<keyword evidence="9" id="KW-0694">RNA-binding</keyword>
<keyword evidence="8" id="KW-0067">ATP-binding</keyword>
<evidence type="ECO:0000313" key="18">
    <source>
        <dbReference type="EMBL" id="TPX53166.1"/>
    </source>
</evidence>
<keyword evidence="5" id="KW-0378">Hydrolase</keyword>
<dbReference type="SUPFAM" id="SSF57756">
    <property type="entry name" value="Retrovirus zinc finger-like domains"/>
    <property type="match status" value="1"/>
</dbReference>
<dbReference type="InterPro" id="IPR027417">
    <property type="entry name" value="P-loop_NTPase"/>
</dbReference>
<evidence type="ECO:0000256" key="1">
    <source>
        <dbReference type="ARBA" id="ARBA00012552"/>
    </source>
</evidence>
<keyword evidence="19" id="KW-1185">Reference proteome</keyword>
<dbReference type="Pfam" id="PF00271">
    <property type="entry name" value="Helicase_C"/>
    <property type="match status" value="1"/>
</dbReference>
<evidence type="ECO:0000256" key="11">
    <source>
        <dbReference type="ARBA" id="ARBA00047984"/>
    </source>
</evidence>
<sequence length="634" mass="70578">MQDDNQRKRRNYGLDTNQPDHPPPASSPSQEYIPYVPLKQRREQQAAKFAAHISKRVSANGPSDDDHDDNNDDNNDAHHRRSSSPHNVPTAGPKSHVPLLDQAMHLKQSEATHPKTDLQVKIQEEEDILAAQTRKKQLFSDKELAQGIVYTTPMKSSWTPPKYISTIPEHERGEMRKKWHIIAEGDDIPPPIRSFAEMKLPDPLVKYLKSKGITAPTPIQIQGLPVVLSGRDMIGVAFTGSGKTLVFTLPILLFALEQEMRVPFQQGEGPVGLLISPSRELAKQTHEIINGMADALALNDRFPKVRTLLAIGGVDLRDQNDVLKRGPHIVVATPGRLQDLLEKRKINLDSCIFLAMDEADRMIDMGFEEDVRNIMSYFKSQRQTLLFSATMPKKIQNFAKSALVKPVVVNVGRAGAASLDVIQEVEYVKQEAKMLYLLECLQKTPPPVLIFAENKNDVDDILEYLLLKGIDAVSVHGGKDQDQRNYAVRMFKESKADVLVATDVASKGLDFAGIQHVINYDMPKEIEDYVHRIGRTGRSGKTGVATTFINRNCSEQILLDLKHLLREAKQRVPPVLEALEDPTEAFKNVAGADVECTYCGGLGHRITNCPKLESQRKAQVSQARGMAGGVRGGF</sequence>
<comment type="caution">
    <text evidence="18">The sequence shown here is derived from an EMBL/GenBank/DDBJ whole genome shotgun (WGS) entry which is preliminary data.</text>
</comment>
<dbReference type="CDD" id="cd18787">
    <property type="entry name" value="SF2_C_DEAD"/>
    <property type="match status" value="1"/>
</dbReference>
<dbReference type="GO" id="GO:0005634">
    <property type="term" value="C:nucleus"/>
    <property type="evidence" value="ECO:0007669"/>
    <property type="project" value="UniProtKB-ARBA"/>
</dbReference>
<dbReference type="PROSITE" id="PS51195">
    <property type="entry name" value="Q_MOTIF"/>
    <property type="match status" value="1"/>
</dbReference>
<keyword evidence="2" id="KW-0479">Metal-binding</keyword>
<dbReference type="OrthoDB" id="196131at2759"/>
<dbReference type="PROSITE" id="PS51192">
    <property type="entry name" value="HELICASE_ATP_BIND_1"/>
    <property type="match status" value="1"/>
</dbReference>
<dbReference type="EMBL" id="QEAM01000042">
    <property type="protein sequence ID" value="TPX48974.1"/>
    <property type="molecule type" value="Genomic_DNA"/>
</dbReference>
<dbReference type="SMART" id="SM00490">
    <property type="entry name" value="HELICc"/>
    <property type="match status" value="1"/>
</dbReference>
<evidence type="ECO:0000256" key="2">
    <source>
        <dbReference type="ARBA" id="ARBA00022723"/>
    </source>
</evidence>
<dbReference type="STRING" id="286115.A0A507DNS4"/>
<feature type="short sequence motif" description="Q motif" evidence="12">
    <location>
        <begin position="193"/>
        <end position="221"/>
    </location>
</feature>
<feature type="compositionally biased region" description="Acidic residues" evidence="13">
    <location>
        <begin position="63"/>
        <end position="74"/>
    </location>
</feature>
<organism evidence="18 19">
    <name type="scientific">Synchytrium endobioticum</name>
    <dbReference type="NCBI Taxonomy" id="286115"/>
    <lineage>
        <taxon>Eukaryota</taxon>
        <taxon>Fungi</taxon>
        <taxon>Fungi incertae sedis</taxon>
        <taxon>Chytridiomycota</taxon>
        <taxon>Chytridiomycota incertae sedis</taxon>
        <taxon>Chytridiomycetes</taxon>
        <taxon>Synchytriales</taxon>
        <taxon>Synchytriaceae</taxon>
        <taxon>Synchytrium</taxon>
    </lineage>
</organism>
<dbReference type="Proteomes" id="UP000317494">
    <property type="component" value="Unassembled WGS sequence"/>
</dbReference>
<evidence type="ECO:0000259" key="14">
    <source>
        <dbReference type="PROSITE" id="PS51192"/>
    </source>
</evidence>
<dbReference type="GO" id="GO:0008270">
    <property type="term" value="F:zinc ion binding"/>
    <property type="evidence" value="ECO:0007669"/>
    <property type="project" value="UniProtKB-KW"/>
</dbReference>
<evidence type="ECO:0000313" key="20">
    <source>
        <dbReference type="Proteomes" id="UP000320475"/>
    </source>
</evidence>
<keyword evidence="6" id="KW-0347">Helicase</keyword>
<dbReference type="GO" id="GO:0016787">
    <property type="term" value="F:hydrolase activity"/>
    <property type="evidence" value="ECO:0007669"/>
    <property type="project" value="UniProtKB-KW"/>
</dbReference>
<dbReference type="InterPro" id="IPR011545">
    <property type="entry name" value="DEAD/DEAH_box_helicase_dom"/>
</dbReference>
<evidence type="ECO:0000256" key="13">
    <source>
        <dbReference type="SAM" id="MobiDB-lite"/>
    </source>
</evidence>
<evidence type="ECO:0000256" key="3">
    <source>
        <dbReference type="ARBA" id="ARBA00022741"/>
    </source>
</evidence>
<evidence type="ECO:0000259" key="15">
    <source>
        <dbReference type="PROSITE" id="PS51194"/>
    </source>
</evidence>
<dbReference type="GO" id="GO:0003723">
    <property type="term" value="F:RNA binding"/>
    <property type="evidence" value="ECO:0007669"/>
    <property type="project" value="UniProtKB-KW"/>
</dbReference>
<dbReference type="InterPro" id="IPR014001">
    <property type="entry name" value="Helicase_ATP-bd"/>
</dbReference>
<dbReference type="GO" id="GO:0003724">
    <property type="term" value="F:RNA helicase activity"/>
    <property type="evidence" value="ECO:0007669"/>
    <property type="project" value="UniProtKB-EC"/>
</dbReference>
<dbReference type="AlphaFoldDB" id="A0A507DNS4"/>
<evidence type="ECO:0000256" key="7">
    <source>
        <dbReference type="ARBA" id="ARBA00022833"/>
    </source>
</evidence>
<evidence type="ECO:0000259" key="16">
    <source>
        <dbReference type="PROSITE" id="PS51195"/>
    </source>
</evidence>
<comment type="catalytic activity">
    <reaction evidence="11">
        <text>ATP + H2O = ADP + phosphate + H(+)</text>
        <dbReference type="Rhea" id="RHEA:13065"/>
        <dbReference type="ChEBI" id="CHEBI:15377"/>
        <dbReference type="ChEBI" id="CHEBI:15378"/>
        <dbReference type="ChEBI" id="CHEBI:30616"/>
        <dbReference type="ChEBI" id="CHEBI:43474"/>
        <dbReference type="ChEBI" id="CHEBI:456216"/>
        <dbReference type="EC" id="3.6.4.13"/>
    </reaction>
</comment>
<dbReference type="Pfam" id="PF00270">
    <property type="entry name" value="DEAD"/>
    <property type="match status" value="1"/>
</dbReference>
<keyword evidence="7" id="KW-0862">Zinc</keyword>
<evidence type="ECO:0000256" key="6">
    <source>
        <dbReference type="ARBA" id="ARBA00022806"/>
    </source>
</evidence>
<evidence type="ECO:0000313" key="19">
    <source>
        <dbReference type="Proteomes" id="UP000317494"/>
    </source>
</evidence>
<keyword evidence="4" id="KW-0863">Zinc-finger</keyword>
<dbReference type="FunFam" id="3.40.50.300:FF:000449">
    <property type="entry name" value="Probable ATP-dependent RNA helicase DDX41"/>
    <property type="match status" value="1"/>
</dbReference>
<feature type="domain" description="DEAD-box RNA helicase Q" evidence="16">
    <location>
        <begin position="193"/>
        <end position="221"/>
    </location>
</feature>
<accession>A0A507DNS4</accession>
<dbReference type="InterPro" id="IPR001650">
    <property type="entry name" value="Helicase_C-like"/>
</dbReference>
<dbReference type="GO" id="GO:0005737">
    <property type="term" value="C:cytoplasm"/>
    <property type="evidence" value="ECO:0007669"/>
    <property type="project" value="UniProtKB-ARBA"/>
</dbReference>
<keyword evidence="3" id="KW-0547">Nucleotide-binding</keyword>
<evidence type="ECO:0000256" key="12">
    <source>
        <dbReference type="PROSITE-ProRule" id="PRU00552"/>
    </source>
</evidence>
<dbReference type="Gene3D" id="3.40.50.300">
    <property type="entry name" value="P-loop containing nucleotide triphosphate hydrolases"/>
    <property type="match status" value="2"/>
</dbReference>
<dbReference type="SMART" id="SM00487">
    <property type="entry name" value="DEXDc"/>
    <property type="match status" value="1"/>
</dbReference>
<dbReference type="PANTHER" id="PTHR47958">
    <property type="entry name" value="ATP-DEPENDENT RNA HELICASE DBP3"/>
    <property type="match status" value="1"/>
</dbReference>
<comment type="similarity">
    <text evidence="10">Belongs to the DEAD box helicase family. DDX41 subfamily.</text>
</comment>
<evidence type="ECO:0000256" key="4">
    <source>
        <dbReference type="ARBA" id="ARBA00022771"/>
    </source>
</evidence>
<dbReference type="Proteomes" id="UP000320475">
    <property type="component" value="Unassembled WGS sequence"/>
</dbReference>
<dbReference type="VEuPathDB" id="FungiDB:SeMB42_g00947"/>